<reference evidence="3" key="1">
    <citation type="submission" date="2021-02" db="EMBL/GenBank/DDBJ databases">
        <authorList>
            <person name="Nowell W R."/>
        </authorList>
    </citation>
    <scope>NUCLEOTIDE SEQUENCE</scope>
</reference>
<dbReference type="InterPro" id="IPR010285">
    <property type="entry name" value="DNA_helicase_pif1-like_DEAD"/>
</dbReference>
<keyword evidence="1" id="KW-0233">DNA recombination</keyword>
<keyword evidence="1" id="KW-0067">ATP-binding</keyword>
<evidence type="ECO:0000313" key="4">
    <source>
        <dbReference type="EMBL" id="CAF3818099.1"/>
    </source>
</evidence>
<dbReference type="GO" id="GO:0043139">
    <property type="term" value="F:5'-3' DNA helicase activity"/>
    <property type="evidence" value="ECO:0007669"/>
    <property type="project" value="UniProtKB-EC"/>
</dbReference>
<dbReference type="GO" id="GO:0005524">
    <property type="term" value="F:ATP binding"/>
    <property type="evidence" value="ECO:0007669"/>
    <property type="project" value="UniProtKB-KW"/>
</dbReference>
<dbReference type="Pfam" id="PF05970">
    <property type="entry name" value="PIF1"/>
    <property type="match status" value="1"/>
</dbReference>
<comment type="catalytic activity">
    <reaction evidence="1">
        <text>ATP + H2O = ADP + phosphate + H(+)</text>
        <dbReference type="Rhea" id="RHEA:13065"/>
        <dbReference type="ChEBI" id="CHEBI:15377"/>
        <dbReference type="ChEBI" id="CHEBI:15378"/>
        <dbReference type="ChEBI" id="CHEBI:30616"/>
        <dbReference type="ChEBI" id="CHEBI:43474"/>
        <dbReference type="ChEBI" id="CHEBI:456216"/>
        <dbReference type="EC" id="5.6.2.3"/>
    </reaction>
</comment>
<gene>
    <name evidence="4" type="ORF">JBS370_LOCUS16284</name>
    <name evidence="3" type="ORF">ZHD862_LOCUS7711</name>
</gene>
<evidence type="ECO:0000259" key="2">
    <source>
        <dbReference type="Pfam" id="PF05970"/>
    </source>
</evidence>
<dbReference type="Gene3D" id="3.40.50.300">
    <property type="entry name" value="P-loop containing nucleotide triphosphate hydrolases"/>
    <property type="match status" value="1"/>
</dbReference>
<dbReference type="Proteomes" id="UP000663836">
    <property type="component" value="Unassembled WGS sequence"/>
</dbReference>
<comment type="similarity">
    <text evidence="1">Belongs to the helicase family.</text>
</comment>
<dbReference type="GO" id="GO:0006281">
    <property type="term" value="P:DNA repair"/>
    <property type="evidence" value="ECO:0007669"/>
    <property type="project" value="UniProtKB-KW"/>
</dbReference>
<keyword evidence="1" id="KW-0227">DNA damage</keyword>
<comment type="cofactor">
    <cofactor evidence="1">
        <name>Mg(2+)</name>
        <dbReference type="ChEBI" id="CHEBI:18420"/>
    </cofactor>
</comment>
<protein>
    <recommendedName>
        <fullName evidence="1">ATP-dependent DNA helicase</fullName>
        <ecNumber evidence="1">5.6.2.3</ecNumber>
    </recommendedName>
</protein>
<name>A0A814A0C4_9BILA</name>
<dbReference type="GO" id="GO:0016787">
    <property type="term" value="F:hydrolase activity"/>
    <property type="evidence" value="ECO:0007669"/>
    <property type="project" value="UniProtKB-KW"/>
</dbReference>
<feature type="domain" description="DNA helicase Pif1-like DEAD-box helicase" evidence="2">
    <location>
        <begin position="68"/>
        <end position="281"/>
    </location>
</feature>
<keyword evidence="1" id="KW-0547">Nucleotide-binding</keyword>
<dbReference type="AlphaFoldDB" id="A0A814A0C4"/>
<sequence>MAEDFMQQGDAETAEAMAFYAIDEKLKEQCRSCSDFGIPSPTSVPYSFESKVINKEEELRIGQEMYAMLNQDQRSVADAILASHDKQSTTTDGSCFFIDGPGGTGKTYLYNILCHLFMGQGVHVMTVVWTEIAASLLPEGRTVHSRFKLPVPILETSTSSIRPNSKEAEEIRKTQVFIWDEAPMAPSYALNAVNFLLRDIMNIDAPFGGKITILGGDFRQVPPVIRFANRSELIAAGLKSSNLWPYFKVMHLHQNMTTGPGEEEFSKWLIKLDNGELTSNEDDEIENKMKII</sequence>
<keyword evidence="1" id="KW-0347">Helicase</keyword>
<keyword evidence="1" id="KW-0234">DNA repair</keyword>
<dbReference type="PANTHER" id="PTHR10492">
    <property type="match status" value="1"/>
</dbReference>
<proteinExistence type="inferred from homology"/>
<dbReference type="EMBL" id="CAJNOT010000238">
    <property type="protein sequence ID" value="CAF0907464.1"/>
    <property type="molecule type" value="Genomic_DNA"/>
</dbReference>
<evidence type="ECO:0000313" key="3">
    <source>
        <dbReference type="EMBL" id="CAF0907464.1"/>
    </source>
</evidence>
<dbReference type="InterPro" id="IPR027417">
    <property type="entry name" value="P-loop_NTPase"/>
</dbReference>
<dbReference type="Proteomes" id="UP000663864">
    <property type="component" value="Unassembled WGS sequence"/>
</dbReference>
<dbReference type="EMBL" id="CAJOBD010001624">
    <property type="protein sequence ID" value="CAF3818099.1"/>
    <property type="molecule type" value="Genomic_DNA"/>
</dbReference>
<dbReference type="GO" id="GO:0006310">
    <property type="term" value="P:DNA recombination"/>
    <property type="evidence" value="ECO:0007669"/>
    <property type="project" value="UniProtKB-KW"/>
</dbReference>
<dbReference type="SUPFAM" id="SSF52540">
    <property type="entry name" value="P-loop containing nucleoside triphosphate hydrolases"/>
    <property type="match status" value="1"/>
</dbReference>
<dbReference type="EC" id="5.6.2.3" evidence="1"/>
<dbReference type="PANTHER" id="PTHR10492:SF57">
    <property type="entry name" value="ATP-DEPENDENT DNA HELICASE"/>
    <property type="match status" value="1"/>
</dbReference>
<evidence type="ECO:0000313" key="5">
    <source>
        <dbReference type="Proteomes" id="UP000663864"/>
    </source>
</evidence>
<comment type="caution">
    <text evidence="3">The sequence shown here is derived from an EMBL/GenBank/DDBJ whole genome shotgun (WGS) entry which is preliminary data.</text>
</comment>
<keyword evidence="1" id="KW-0378">Hydrolase</keyword>
<organism evidence="3 5">
    <name type="scientific">Rotaria sordida</name>
    <dbReference type="NCBI Taxonomy" id="392033"/>
    <lineage>
        <taxon>Eukaryota</taxon>
        <taxon>Metazoa</taxon>
        <taxon>Spiralia</taxon>
        <taxon>Gnathifera</taxon>
        <taxon>Rotifera</taxon>
        <taxon>Eurotatoria</taxon>
        <taxon>Bdelloidea</taxon>
        <taxon>Philodinida</taxon>
        <taxon>Philodinidae</taxon>
        <taxon>Rotaria</taxon>
    </lineage>
</organism>
<dbReference type="GO" id="GO:0000723">
    <property type="term" value="P:telomere maintenance"/>
    <property type="evidence" value="ECO:0007669"/>
    <property type="project" value="InterPro"/>
</dbReference>
<accession>A0A814A0C4</accession>
<evidence type="ECO:0000256" key="1">
    <source>
        <dbReference type="RuleBase" id="RU363044"/>
    </source>
</evidence>